<dbReference type="InterPro" id="IPR000629">
    <property type="entry name" value="RNA-helicase_DEAD-box_CS"/>
</dbReference>
<protein>
    <submittedName>
        <fullName evidence="10">DEAD/DEAH box helicase</fullName>
    </submittedName>
</protein>
<dbReference type="SMART" id="SM00487">
    <property type="entry name" value="DEXDc"/>
    <property type="match status" value="1"/>
</dbReference>
<evidence type="ECO:0000256" key="3">
    <source>
        <dbReference type="ARBA" id="ARBA00022806"/>
    </source>
</evidence>
<dbReference type="GO" id="GO:0004386">
    <property type="term" value="F:helicase activity"/>
    <property type="evidence" value="ECO:0007669"/>
    <property type="project" value="UniProtKB-KW"/>
</dbReference>
<comment type="similarity">
    <text evidence="5 6">Belongs to the DEAD box helicase family.</text>
</comment>
<dbReference type="Pfam" id="PF00270">
    <property type="entry name" value="DEAD"/>
    <property type="match status" value="1"/>
</dbReference>
<dbReference type="InterPro" id="IPR014001">
    <property type="entry name" value="Helicase_ATP-bd"/>
</dbReference>
<dbReference type="CDD" id="cd18787">
    <property type="entry name" value="SF2_C_DEAD"/>
    <property type="match status" value="1"/>
</dbReference>
<evidence type="ECO:0000313" key="11">
    <source>
        <dbReference type="Proteomes" id="UP001201273"/>
    </source>
</evidence>
<keyword evidence="11" id="KW-1185">Reference proteome</keyword>
<keyword evidence="3 6" id="KW-0347">Helicase</keyword>
<dbReference type="SUPFAM" id="SSF52540">
    <property type="entry name" value="P-loop containing nucleoside triphosphate hydrolases"/>
    <property type="match status" value="1"/>
</dbReference>
<comment type="caution">
    <text evidence="10">The sequence shown here is derived from an EMBL/GenBank/DDBJ whole genome shotgun (WGS) entry which is preliminary data.</text>
</comment>
<feature type="compositionally biased region" description="Basic residues" evidence="7">
    <location>
        <begin position="382"/>
        <end position="410"/>
    </location>
</feature>
<evidence type="ECO:0000256" key="2">
    <source>
        <dbReference type="ARBA" id="ARBA00022801"/>
    </source>
</evidence>
<keyword evidence="2 6" id="KW-0378">Hydrolase</keyword>
<feature type="region of interest" description="Disordered" evidence="7">
    <location>
        <begin position="372"/>
        <end position="410"/>
    </location>
</feature>
<dbReference type="InterPro" id="IPR001650">
    <property type="entry name" value="Helicase_C-like"/>
</dbReference>
<dbReference type="CDD" id="cd00268">
    <property type="entry name" value="DEADc"/>
    <property type="match status" value="1"/>
</dbReference>
<accession>A0ABS8W786</accession>
<dbReference type="PANTHER" id="PTHR47959:SF2">
    <property type="entry name" value="ATP-DEPENDENT RNA HELICASE DEAD BOX FAMILY"/>
    <property type="match status" value="1"/>
</dbReference>
<feature type="domain" description="Helicase ATP-binding" evidence="8">
    <location>
        <begin position="31"/>
        <end position="201"/>
    </location>
</feature>
<proteinExistence type="inferred from homology"/>
<dbReference type="InterPro" id="IPR027417">
    <property type="entry name" value="P-loop_NTPase"/>
</dbReference>
<dbReference type="PANTHER" id="PTHR47959">
    <property type="entry name" value="ATP-DEPENDENT RNA HELICASE RHLE-RELATED"/>
    <property type="match status" value="1"/>
</dbReference>
<keyword evidence="4 6" id="KW-0067">ATP-binding</keyword>
<evidence type="ECO:0000256" key="6">
    <source>
        <dbReference type="RuleBase" id="RU000492"/>
    </source>
</evidence>
<dbReference type="InterPro" id="IPR044742">
    <property type="entry name" value="DEAD/DEAH_RhlB"/>
</dbReference>
<dbReference type="EMBL" id="JAIMJA010000007">
    <property type="protein sequence ID" value="MCE2594841.1"/>
    <property type="molecule type" value="Genomic_DNA"/>
</dbReference>
<dbReference type="PROSITE" id="PS51194">
    <property type="entry name" value="HELICASE_CTER"/>
    <property type="match status" value="1"/>
</dbReference>
<name>A0ABS8W786_9GAMM</name>
<evidence type="ECO:0000256" key="1">
    <source>
        <dbReference type="ARBA" id="ARBA00022741"/>
    </source>
</evidence>
<keyword evidence="1 6" id="KW-0547">Nucleotide-binding</keyword>
<dbReference type="Gene3D" id="3.40.50.300">
    <property type="entry name" value="P-loop containing nucleotide triphosphate hydrolases"/>
    <property type="match status" value="2"/>
</dbReference>
<dbReference type="RefSeq" id="WP_233052353.1">
    <property type="nucleotide sequence ID" value="NZ_JAIMJA010000007.1"/>
</dbReference>
<organism evidence="10 11">
    <name type="scientific">Motilimonas cestriensis</name>
    <dbReference type="NCBI Taxonomy" id="2742685"/>
    <lineage>
        <taxon>Bacteria</taxon>
        <taxon>Pseudomonadati</taxon>
        <taxon>Pseudomonadota</taxon>
        <taxon>Gammaproteobacteria</taxon>
        <taxon>Alteromonadales</taxon>
        <taxon>Alteromonadales genera incertae sedis</taxon>
        <taxon>Motilimonas</taxon>
    </lineage>
</organism>
<dbReference type="InterPro" id="IPR011545">
    <property type="entry name" value="DEAD/DEAH_box_helicase_dom"/>
</dbReference>
<gene>
    <name evidence="10" type="ORF">K6Y31_08440</name>
</gene>
<dbReference type="PROSITE" id="PS00039">
    <property type="entry name" value="DEAD_ATP_HELICASE"/>
    <property type="match status" value="1"/>
</dbReference>
<reference evidence="10 11" key="1">
    <citation type="journal article" date="2022" name="Environ. Microbiol. Rep.">
        <title>Eco-phylogenetic analyses reveal divergent evolution of vitamin B12 metabolism in the marine bacterial family 'Psychromonadaceae'.</title>
        <authorList>
            <person name="Jin X."/>
            <person name="Yang Y."/>
            <person name="Cao H."/>
            <person name="Gao B."/>
            <person name="Zhao Z."/>
        </authorList>
    </citation>
    <scope>NUCLEOTIDE SEQUENCE [LARGE SCALE GENOMIC DNA]</scope>
    <source>
        <strain evidence="10 11">MKS20</strain>
    </source>
</reference>
<evidence type="ECO:0000259" key="9">
    <source>
        <dbReference type="PROSITE" id="PS51194"/>
    </source>
</evidence>
<dbReference type="Proteomes" id="UP001201273">
    <property type="component" value="Unassembled WGS sequence"/>
</dbReference>
<dbReference type="PROSITE" id="PS51192">
    <property type="entry name" value="HELICASE_ATP_BIND_1"/>
    <property type="match status" value="1"/>
</dbReference>
<evidence type="ECO:0000313" key="10">
    <source>
        <dbReference type="EMBL" id="MCE2594841.1"/>
    </source>
</evidence>
<evidence type="ECO:0000256" key="7">
    <source>
        <dbReference type="SAM" id="MobiDB-lite"/>
    </source>
</evidence>
<sequence>MTFSNFKLGAKLVSALPDHLVHASPIQQLTIPAALSGNDLLAIAPTGSGKTFAFGLPLLNTIDPKLAAVQGLIIAPTRELAQQIAQQLNPIANALSLRIQTLCGGESLQGQIEALIHTPQLIIATVGRLDDLYHQQHINFLQLKMLVLDEADRLLDMGFWPKLKQLVQAMPSTRQTLLFSATMPAPLEALAQSILTEPKRLSLDREEGHEPKITEQLFLVNKGSKAQALIALLKAHLNKQALVFISVKDSVDAVTKKLVKAGINAAPLHGDKEQEVRTNTLSDFKTGQLQVLVATDLLARGIDLIALPIVINLDLPSHAETYVHRIGRTARAGTSGMAISLVCHGESTYLAAIRQLTGRALVTQELAGFTVTDKPSGATPKRAPRDKKANRRSLNKRSIKGFKGKAKPNK</sequence>
<dbReference type="InterPro" id="IPR050079">
    <property type="entry name" value="DEAD_box_RNA_helicase"/>
</dbReference>
<evidence type="ECO:0000256" key="5">
    <source>
        <dbReference type="ARBA" id="ARBA00038437"/>
    </source>
</evidence>
<feature type="domain" description="Helicase C-terminal" evidence="9">
    <location>
        <begin position="225"/>
        <end position="377"/>
    </location>
</feature>
<dbReference type="Pfam" id="PF00271">
    <property type="entry name" value="Helicase_C"/>
    <property type="match status" value="1"/>
</dbReference>
<evidence type="ECO:0000259" key="8">
    <source>
        <dbReference type="PROSITE" id="PS51192"/>
    </source>
</evidence>
<evidence type="ECO:0000256" key="4">
    <source>
        <dbReference type="ARBA" id="ARBA00022840"/>
    </source>
</evidence>
<dbReference type="SMART" id="SM00490">
    <property type="entry name" value="HELICc"/>
    <property type="match status" value="1"/>
</dbReference>